<proteinExistence type="predicted"/>
<dbReference type="EMBL" id="SRYE01000003">
    <property type="protein sequence ID" value="TGY62265.1"/>
    <property type="molecule type" value="Genomic_DNA"/>
</dbReference>
<organism evidence="1 2">
    <name type="scientific">Muricaecibacterium torontonense</name>
    <dbReference type="NCBI Taxonomy" id="3032871"/>
    <lineage>
        <taxon>Bacteria</taxon>
        <taxon>Bacillati</taxon>
        <taxon>Actinomycetota</taxon>
        <taxon>Coriobacteriia</taxon>
        <taxon>Coriobacteriales</taxon>
        <taxon>Atopobiaceae</taxon>
        <taxon>Muricaecibacterium</taxon>
    </lineage>
</organism>
<reference evidence="1 2" key="1">
    <citation type="submission" date="2019-04" db="EMBL/GenBank/DDBJ databases">
        <title>Microbes associate with the intestines of laboratory mice.</title>
        <authorList>
            <person name="Navarre W."/>
            <person name="Wong E."/>
            <person name="Huang K."/>
            <person name="Tropini C."/>
            <person name="Ng K."/>
            <person name="Yu B."/>
        </authorList>
    </citation>
    <scope>NUCLEOTIDE SEQUENCE [LARGE SCALE GENOMIC DNA]</scope>
    <source>
        <strain evidence="1 2">NM07_P-09</strain>
    </source>
</reference>
<name>A0A4S2F0L5_9ACTN</name>
<gene>
    <name evidence="1" type="ORF">E5334_06355</name>
</gene>
<dbReference type="RefSeq" id="WP_136012735.1">
    <property type="nucleotide sequence ID" value="NZ_SRYE01000003.1"/>
</dbReference>
<dbReference type="Proteomes" id="UP000310263">
    <property type="component" value="Unassembled WGS sequence"/>
</dbReference>
<dbReference type="AlphaFoldDB" id="A0A4S2F0L5"/>
<protein>
    <submittedName>
        <fullName evidence="1">Uncharacterized protein</fullName>
    </submittedName>
</protein>
<comment type="caution">
    <text evidence="1">The sequence shown here is derived from an EMBL/GenBank/DDBJ whole genome shotgun (WGS) entry which is preliminary data.</text>
</comment>
<sequence>MGAVTYSISSFSKICFMPPLLRSLFENWARDSYFKLYGYEPSDEEIDVYTTLCDLHGASRRLRRDWAEALLDRFIPTSYIKDLPIGEEGLHVEGLQVRYFSEEDGAIPFCGTTSAPKDSKRKLLGVKFSKM</sequence>
<evidence type="ECO:0000313" key="1">
    <source>
        <dbReference type="EMBL" id="TGY62265.1"/>
    </source>
</evidence>
<evidence type="ECO:0000313" key="2">
    <source>
        <dbReference type="Proteomes" id="UP000310263"/>
    </source>
</evidence>
<keyword evidence="2" id="KW-1185">Reference proteome</keyword>
<accession>A0A4S2F0L5</accession>